<dbReference type="Pfam" id="PF01734">
    <property type="entry name" value="Patatin"/>
    <property type="match status" value="1"/>
</dbReference>
<evidence type="ECO:0000256" key="4">
    <source>
        <dbReference type="PROSITE-ProRule" id="PRU01161"/>
    </source>
</evidence>
<keyword evidence="3 4" id="KW-0443">Lipid metabolism</keyword>
<dbReference type="InterPro" id="IPR016035">
    <property type="entry name" value="Acyl_Trfase/lysoPLipase"/>
</dbReference>
<dbReference type="Gene3D" id="3.40.1090.10">
    <property type="entry name" value="Cytosolic phospholipase A2 catalytic domain"/>
    <property type="match status" value="2"/>
</dbReference>
<feature type="domain" description="PNPLA" evidence="5">
    <location>
        <begin position="9"/>
        <end position="209"/>
    </location>
</feature>
<dbReference type="EMBL" id="JBHPON010000002">
    <property type="protein sequence ID" value="MFC6036794.1"/>
    <property type="molecule type" value="Genomic_DNA"/>
</dbReference>
<proteinExistence type="predicted"/>
<keyword evidence="2 4" id="KW-0442">Lipid degradation</keyword>
<feature type="short sequence motif" description="GXSXG" evidence="4">
    <location>
        <begin position="41"/>
        <end position="45"/>
    </location>
</feature>
<comment type="caution">
    <text evidence="6">The sequence shown here is derived from an EMBL/GenBank/DDBJ whole genome shotgun (WGS) entry which is preliminary data.</text>
</comment>
<feature type="short sequence motif" description="GXGXXG" evidence="4">
    <location>
        <begin position="13"/>
        <end position="18"/>
    </location>
</feature>
<feature type="short sequence motif" description="DGA/G" evidence="4">
    <location>
        <begin position="196"/>
        <end position="198"/>
    </location>
</feature>
<evidence type="ECO:0000259" key="5">
    <source>
        <dbReference type="PROSITE" id="PS51635"/>
    </source>
</evidence>
<gene>
    <name evidence="6" type="ORF">ACFMB1_14645</name>
</gene>
<dbReference type="InterPro" id="IPR050301">
    <property type="entry name" value="NTE"/>
</dbReference>
<dbReference type="Proteomes" id="UP001596116">
    <property type="component" value="Unassembled WGS sequence"/>
</dbReference>
<feature type="active site" description="Proton acceptor" evidence="4">
    <location>
        <position position="196"/>
    </location>
</feature>
<dbReference type="PROSITE" id="PS51635">
    <property type="entry name" value="PNPLA"/>
    <property type="match status" value="1"/>
</dbReference>
<name>A0ABW1KY07_9PROT</name>
<dbReference type="PANTHER" id="PTHR14226:SF78">
    <property type="entry name" value="SLR0060 PROTEIN"/>
    <property type="match status" value="1"/>
</dbReference>
<dbReference type="SUPFAM" id="SSF52151">
    <property type="entry name" value="FabD/lysophospholipase-like"/>
    <property type="match status" value="1"/>
</dbReference>
<organism evidence="6 7">
    <name type="scientific">Hyphococcus aureus</name>
    <dbReference type="NCBI Taxonomy" id="2666033"/>
    <lineage>
        <taxon>Bacteria</taxon>
        <taxon>Pseudomonadati</taxon>
        <taxon>Pseudomonadota</taxon>
        <taxon>Alphaproteobacteria</taxon>
        <taxon>Parvularculales</taxon>
        <taxon>Parvularculaceae</taxon>
        <taxon>Hyphococcus</taxon>
    </lineage>
</organism>
<evidence type="ECO:0000313" key="6">
    <source>
        <dbReference type="EMBL" id="MFC6036794.1"/>
    </source>
</evidence>
<dbReference type="PANTHER" id="PTHR14226">
    <property type="entry name" value="NEUROPATHY TARGET ESTERASE/SWISS CHEESE D.MELANOGASTER"/>
    <property type="match status" value="1"/>
</dbReference>
<feature type="active site" description="Nucleophile" evidence="4">
    <location>
        <position position="43"/>
    </location>
</feature>
<dbReference type="RefSeq" id="WP_379881960.1">
    <property type="nucleotide sequence ID" value="NZ_JBHPON010000002.1"/>
</dbReference>
<keyword evidence="7" id="KW-1185">Reference proteome</keyword>
<evidence type="ECO:0000256" key="2">
    <source>
        <dbReference type="ARBA" id="ARBA00022963"/>
    </source>
</evidence>
<accession>A0ABW1KY07</accession>
<reference evidence="6 7" key="1">
    <citation type="submission" date="2024-09" db="EMBL/GenBank/DDBJ databases">
        <authorList>
            <person name="Zhang Z.-H."/>
        </authorList>
    </citation>
    <scope>NUCLEOTIDE SEQUENCE [LARGE SCALE GENOMIC DNA]</scope>
    <source>
        <strain evidence="6 7">HHTR114</strain>
    </source>
</reference>
<evidence type="ECO:0000256" key="1">
    <source>
        <dbReference type="ARBA" id="ARBA00022801"/>
    </source>
</evidence>
<dbReference type="InterPro" id="IPR002641">
    <property type="entry name" value="PNPLA_dom"/>
</dbReference>
<protein>
    <submittedName>
        <fullName evidence="6">Patatin-like phospholipase family protein</fullName>
    </submittedName>
</protein>
<evidence type="ECO:0000313" key="7">
    <source>
        <dbReference type="Proteomes" id="UP001596116"/>
    </source>
</evidence>
<keyword evidence="1 4" id="KW-0378">Hydrolase</keyword>
<sequence length="355" mass="39314">MTAKKGINLAFQGGGAHGAVTWGVADRLLEDDRITIDAISGSSAGAVNAAAVAYGLHKNGAKGARDTLDLLWKRISAAGEVYSPMTSGPLPLPTGAASFASALTYQFFDAVTRTFSPYQFNPFDVNPLRRILDSCIDFDSLKTCKATKLFIAATNVRSGKVHVFETKDMSTDVVCASACLPFIYKAVEIDGEDYWDGGYMGNPVLFPFFYEAVTSDVVIVHVNPIERDEVPMTAAEIMNRVNEISFNSSLLRELRAINFVHKLLDDGWIKDEYRDRLRNIRIHSIRSDRALEDFDVSSKFRTDWSFLSELKEKGRQIADAWLAENFDYLGNKSSVNLAEMFSTGERPNTNEKSAV</sequence>
<evidence type="ECO:0000256" key="3">
    <source>
        <dbReference type="ARBA" id="ARBA00023098"/>
    </source>
</evidence>